<keyword evidence="2" id="KW-0175">Coiled coil</keyword>
<accession>A0A3M7P2Z7</accession>
<dbReference type="Gene3D" id="1.20.920.30">
    <property type="match status" value="1"/>
</dbReference>
<feature type="domain" description="Dynein heavy chain AAA module D4" evidence="4">
    <location>
        <begin position="211"/>
        <end position="457"/>
    </location>
</feature>
<protein>
    <submittedName>
        <fullName evidence="6">Dynein beta ciliary-like</fullName>
        <ecNumber evidence="6">3.6.1.15</ecNumber>
    </submittedName>
</protein>
<dbReference type="STRING" id="10195.A0A3M7P2Z7"/>
<dbReference type="GO" id="GO:0017111">
    <property type="term" value="F:ribonucleoside triphosphate phosphatase activity"/>
    <property type="evidence" value="ECO:0007669"/>
    <property type="project" value="UniProtKB-EC"/>
</dbReference>
<gene>
    <name evidence="6" type="ORF">BpHYR1_039408</name>
</gene>
<dbReference type="InterPro" id="IPR027417">
    <property type="entry name" value="P-loop_NTPase"/>
</dbReference>
<evidence type="ECO:0000256" key="2">
    <source>
        <dbReference type="SAM" id="Coils"/>
    </source>
</evidence>
<dbReference type="GO" id="GO:0030286">
    <property type="term" value="C:dynein complex"/>
    <property type="evidence" value="ECO:0007669"/>
    <property type="project" value="InterPro"/>
</dbReference>
<dbReference type="GO" id="GO:0051959">
    <property type="term" value="F:dynein light intermediate chain binding"/>
    <property type="evidence" value="ECO:0007669"/>
    <property type="project" value="InterPro"/>
</dbReference>
<feature type="domain" description="Dynein heavy chain 3 AAA+ lid" evidence="5">
    <location>
        <begin position="48"/>
        <end position="138"/>
    </location>
</feature>
<feature type="domain" description="Dynein heavy chain coiled coil stalk" evidence="3">
    <location>
        <begin position="488"/>
        <end position="823"/>
    </location>
</feature>
<evidence type="ECO:0000313" key="6">
    <source>
        <dbReference type="EMBL" id="RMZ93432.1"/>
    </source>
</evidence>
<dbReference type="OrthoDB" id="10251809at2759"/>
<dbReference type="EMBL" id="REGN01013819">
    <property type="protein sequence ID" value="RMZ93432.1"/>
    <property type="molecule type" value="Genomic_DNA"/>
</dbReference>
<feature type="coiled-coil region" evidence="2">
    <location>
        <begin position="698"/>
        <end position="767"/>
    </location>
</feature>
<dbReference type="InterPro" id="IPR026983">
    <property type="entry name" value="DHC"/>
</dbReference>
<dbReference type="Gene3D" id="3.40.50.300">
    <property type="entry name" value="P-loop containing nucleotide triphosphate hydrolases"/>
    <property type="match status" value="1"/>
</dbReference>
<dbReference type="AlphaFoldDB" id="A0A3M7P2Z7"/>
<evidence type="ECO:0000256" key="1">
    <source>
        <dbReference type="ARBA" id="ARBA00008887"/>
    </source>
</evidence>
<dbReference type="PANTHER" id="PTHR46961:SF21">
    <property type="entry name" value="LOW QUALITY PROTEIN: DYNEIN BETA CHAIN, FLAGELLAR OUTER ARM-LIKE"/>
    <property type="match status" value="1"/>
</dbReference>
<feature type="coiled-coil region" evidence="2">
    <location>
        <begin position="485"/>
        <end position="519"/>
    </location>
</feature>
<reference evidence="6 7" key="1">
    <citation type="journal article" date="2018" name="Sci. Rep.">
        <title>Genomic signatures of local adaptation to the degree of environmental predictability in rotifers.</title>
        <authorList>
            <person name="Franch-Gras L."/>
            <person name="Hahn C."/>
            <person name="Garcia-Roger E.M."/>
            <person name="Carmona M.J."/>
            <person name="Serra M."/>
            <person name="Gomez A."/>
        </authorList>
    </citation>
    <scope>NUCLEOTIDE SEQUENCE [LARGE SCALE GENOMIC DNA]</scope>
    <source>
        <strain evidence="6">HYR1</strain>
    </source>
</reference>
<evidence type="ECO:0000259" key="5">
    <source>
        <dbReference type="Pfam" id="PF17857"/>
    </source>
</evidence>
<evidence type="ECO:0000313" key="7">
    <source>
        <dbReference type="Proteomes" id="UP000276133"/>
    </source>
</evidence>
<proteinExistence type="inferred from homology"/>
<keyword evidence="7" id="KW-1185">Reference proteome</keyword>
<dbReference type="InterPro" id="IPR024743">
    <property type="entry name" value="Dynein_HC_stalk"/>
</dbReference>
<dbReference type="EC" id="3.6.1.15" evidence="6"/>
<organism evidence="6 7">
    <name type="scientific">Brachionus plicatilis</name>
    <name type="common">Marine rotifer</name>
    <name type="synonym">Brachionus muelleri</name>
    <dbReference type="NCBI Taxonomy" id="10195"/>
    <lineage>
        <taxon>Eukaryota</taxon>
        <taxon>Metazoa</taxon>
        <taxon>Spiralia</taxon>
        <taxon>Gnathifera</taxon>
        <taxon>Rotifera</taxon>
        <taxon>Eurotatoria</taxon>
        <taxon>Monogononta</taxon>
        <taxon>Pseudotrocha</taxon>
        <taxon>Ploima</taxon>
        <taxon>Brachionidae</taxon>
        <taxon>Brachionus</taxon>
    </lineage>
</organism>
<comment type="similarity">
    <text evidence="1">Belongs to the dynein heavy chain family.</text>
</comment>
<dbReference type="PANTHER" id="PTHR46961">
    <property type="entry name" value="DYNEIN HEAVY CHAIN 1, AXONEMAL-LIKE PROTEIN"/>
    <property type="match status" value="1"/>
</dbReference>
<evidence type="ECO:0000259" key="3">
    <source>
        <dbReference type="Pfam" id="PF12777"/>
    </source>
</evidence>
<dbReference type="Gene3D" id="1.20.920.20">
    <property type="match status" value="1"/>
</dbReference>
<dbReference type="GO" id="GO:0045505">
    <property type="term" value="F:dynein intermediate chain binding"/>
    <property type="evidence" value="ECO:0007669"/>
    <property type="project" value="InterPro"/>
</dbReference>
<name>A0A3M7P2Z7_BRAPC</name>
<dbReference type="InterPro" id="IPR024317">
    <property type="entry name" value="Dynein_heavy_chain_D4_dom"/>
</dbReference>
<feature type="non-terminal residue" evidence="6">
    <location>
        <position position="1"/>
    </location>
</feature>
<dbReference type="Proteomes" id="UP000276133">
    <property type="component" value="Unassembled WGS sequence"/>
</dbReference>
<comment type="caution">
    <text evidence="6">The sequence shown here is derived from an EMBL/GenBank/DDBJ whole genome shotgun (WGS) entry which is preliminary data.</text>
</comment>
<feature type="non-terminal residue" evidence="6">
    <location>
        <position position="868"/>
    </location>
</feature>
<dbReference type="GO" id="GO:0007018">
    <property type="term" value="P:microtubule-based movement"/>
    <property type="evidence" value="ECO:0007669"/>
    <property type="project" value="InterPro"/>
</dbReference>
<dbReference type="Pfam" id="PF12777">
    <property type="entry name" value="MT"/>
    <property type="match status" value="1"/>
</dbReference>
<keyword evidence="6" id="KW-0378">Hydrolase</keyword>
<dbReference type="Pfam" id="PF17857">
    <property type="entry name" value="AAA_lid_1"/>
    <property type="match status" value="1"/>
</dbReference>
<sequence>NAQIHGIYTKLLYRHLIGDVENESSNAKVNAAIVGRLKSLQTVLKNIIQSSIDLNYKMRSLYLEKSERLHYIFTLRALTSLFRHMCVSLTPECSKKQILLLWHHECDWLYGQRMIDTVDVERYQLAYKTVIKMNFTDQHELALLNRQVYYSNLKETESGIVMAGLNTAHSSHYASNIFVDGYEPTDDIIQIRNLIQIAVNEYNKENQRISIPLYESTVMLISRLCHTTQCVAGNCCIVADGGISPFILQLVASLMQYSLVQFKASQFMYSKDAFFQQLKTRLISSYYKAGIRGEKVMLCLTEEEMDQKEFLAYITEFLISEEVMHLFTIEEETTILNSIRTQVVQSGLVYTRETAWEFFVKNIRENTRIVIVLNENAKKFQNLGLENPSLFNNMELIWIQHWSLKQLVDNALYHFKDIKWLDSSTRENLAHLLASMHNSIRENDTTASAHLNNLTYTKFVEKFKDLLINKYNEIEHSHKNVCRLLENIQKQHSTAKKLLVQLQQENMVLEERINSTNKMLQQIGQDMTMTEQQLKVHNMQTKKTVQLKRILPEYQSAHERNVYKTVAIVANTKKLIQNINMNSLQELRSIQKPDSKMEDILAAVIMILKSPTADVTWQKGAKRQMANLDRFLEELQSFDEREISENTIKLLEDLIKKIDSNDSKDESNRAGLHLEALRTLNQWIKGVLRYHILMIKHVKPLHKKVEEIEKEVKEADQKLTTLNRKSEALNARLKDLAQNFEEATVDKEEQEEKVIKMKNQLQTASELNMILAKEFDRNMQIYESLQERIFCLPGASALASGFLIYLGPYQFQFRRLMLTSVWVKCLSDRGLPLVIDSLNLIKGRIVRWQMESLSHLLPFSAEVSIPGE</sequence>
<dbReference type="Pfam" id="PF12780">
    <property type="entry name" value="AAA_8"/>
    <property type="match status" value="1"/>
</dbReference>
<dbReference type="InterPro" id="IPR041589">
    <property type="entry name" value="DNAH3_AAA_lid_1"/>
</dbReference>
<evidence type="ECO:0000259" key="4">
    <source>
        <dbReference type="Pfam" id="PF12780"/>
    </source>
</evidence>